<comment type="caution">
    <text evidence="2">The sequence shown here is derived from an EMBL/GenBank/DDBJ whole genome shotgun (WGS) entry which is preliminary data.</text>
</comment>
<dbReference type="Proteomes" id="UP000269265">
    <property type="component" value="Unassembled WGS sequence"/>
</dbReference>
<accession>A0A3R8S4Y9</accession>
<evidence type="ECO:0000313" key="3">
    <source>
        <dbReference type="Proteomes" id="UP000269265"/>
    </source>
</evidence>
<name>A0A3R8S4Y9_9BURK</name>
<dbReference type="RefSeq" id="WP_125244995.1">
    <property type="nucleotide sequence ID" value="NZ_RSED01000021.1"/>
</dbReference>
<gene>
    <name evidence="2" type="ORF">EIP75_20165</name>
</gene>
<dbReference type="SUPFAM" id="SSF51735">
    <property type="entry name" value="NAD(P)-binding Rossmann-fold domains"/>
    <property type="match status" value="1"/>
</dbReference>
<dbReference type="Gene3D" id="3.40.50.720">
    <property type="entry name" value="NAD(P)-binding Rossmann-like Domain"/>
    <property type="match status" value="1"/>
</dbReference>
<proteinExistence type="predicted"/>
<dbReference type="GO" id="GO:0044877">
    <property type="term" value="F:protein-containing complex binding"/>
    <property type="evidence" value="ECO:0007669"/>
    <property type="project" value="TreeGrafter"/>
</dbReference>
<feature type="domain" description="NAD-dependent epimerase/dehydratase" evidence="1">
    <location>
        <begin position="3"/>
        <end position="195"/>
    </location>
</feature>
<dbReference type="PANTHER" id="PTHR12126">
    <property type="entry name" value="NADH-UBIQUINONE OXIDOREDUCTASE 39 KDA SUBUNIT-RELATED"/>
    <property type="match status" value="1"/>
</dbReference>
<dbReference type="Pfam" id="PF01370">
    <property type="entry name" value="Epimerase"/>
    <property type="match status" value="1"/>
</dbReference>
<dbReference type="InterPro" id="IPR001509">
    <property type="entry name" value="Epimerase_deHydtase"/>
</dbReference>
<dbReference type="InterPro" id="IPR036291">
    <property type="entry name" value="NAD(P)-bd_dom_sf"/>
</dbReference>
<reference evidence="2 3" key="1">
    <citation type="submission" date="2018-12" db="EMBL/GenBank/DDBJ databases">
        <title>The whole draft genome of Aquabacterium sp. SJQ9.</title>
        <authorList>
            <person name="Sun L."/>
            <person name="Gao X."/>
            <person name="Chen W."/>
            <person name="Huang K."/>
        </authorList>
    </citation>
    <scope>NUCLEOTIDE SEQUENCE [LARGE SCALE GENOMIC DNA]</scope>
    <source>
        <strain evidence="2 3">SJQ9</strain>
    </source>
</reference>
<organism evidence="2 3">
    <name type="scientific">Aquabacterium soli</name>
    <dbReference type="NCBI Taxonomy" id="2493092"/>
    <lineage>
        <taxon>Bacteria</taxon>
        <taxon>Pseudomonadati</taxon>
        <taxon>Pseudomonadota</taxon>
        <taxon>Betaproteobacteria</taxon>
        <taxon>Burkholderiales</taxon>
        <taxon>Aquabacterium</taxon>
    </lineage>
</organism>
<dbReference type="InterPro" id="IPR051207">
    <property type="entry name" value="ComplexI_NDUFA9_subunit"/>
</dbReference>
<evidence type="ECO:0000259" key="1">
    <source>
        <dbReference type="Pfam" id="PF01370"/>
    </source>
</evidence>
<dbReference type="OrthoDB" id="5292533at2"/>
<dbReference type="EMBL" id="RSED01000021">
    <property type="protein sequence ID" value="RRS02529.1"/>
    <property type="molecule type" value="Genomic_DNA"/>
</dbReference>
<sequence length="295" mass="31366">MKVLLCGAQGFIGRHLARSLTTAGHQVIGAGSGRRPQPGLLKVDFVQDTDVARWLPRVQGFDAVVNAVGVLRDTATRPLQSVHETVPKALFDACALAGVRRVVQISALGIEGNPTRYACTKLAADQHLLALTQSGRLDGVVLRPSIVFGRGGDSSRLFMALARSPWLALPGPVIKARVQPVAVQDLADAVAALLSGEGLEHTGILPCVGPSSLGLAEFIASLRHQLGHRPARMRHLPAPLTRWSARVGDALPFAPWCSETLALLAQDNVGPAETLPSLLGRPALPHQRMVEAAWR</sequence>
<keyword evidence="3" id="KW-1185">Reference proteome</keyword>
<dbReference type="AlphaFoldDB" id="A0A3R8S4Y9"/>
<protein>
    <submittedName>
        <fullName evidence="2">NAD-dependent epimerase/dehydratase family protein</fullName>
    </submittedName>
</protein>
<evidence type="ECO:0000313" key="2">
    <source>
        <dbReference type="EMBL" id="RRS02529.1"/>
    </source>
</evidence>
<dbReference type="PANTHER" id="PTHR12126:SF11">
    <property type="entry name" value="NADH DEHYDROGENASE [UBIQUINONE] 1 ALPHA SUBCOMPLEX SUBUNIT 9, MITOCHONDRIAL"/>
    <property type="match status" value="1"/>
</dbReference>